<evidence type="ECO:0000313" key="9">
    <source>
        <dbReference type="EMBL" id="MFD1018076.1"/>
    </source>
</evidence>
<evidence type="ECO:0000313" key="10">
    <source>
        <dbReference type="Proteomes" id="UP001596990"/>
    </source>
</evidence>
<dbReference type="InterPro" id="IPR050515">
    <property type="entry name" value="Beta-lactam/transpept"/>
</dbReference>
<dbReference type="EMBL" id="JBHTKL010000001">
    <property type="protein sequence ID" value="MFD1018076.1"/>
    <property type="molecule type" value="Genomic_DNA"/>
</dbReference>
<protein>
    <recommendedName>
        <fullName evidence="4">serine-type D-Ala-D-Ala carboxypeptidase</fullName>
        <ecNumber evidence="4">3.4.16.4</ecNumber>
    </recommendedName>
</protein>
<dbReference type="Pfam" id="PF00905">
    <property type="entry name" value="Transpeptidase"/>
    <property type="match status" value="1"/>
</dbReference>
<dbReference type="InterPro" id="IPR036138">
    <property type="entry name" value="PBP_dimer_sf"/>
</dbReference>
<evidence type="ECO:0000256" key="7">
    <source>
        <dbReference type="SAM" id="MobiDB-lite"/>
    </source>
</evidence>
<sequence>MAKIWGMLFAALFLLLLGRFLYIESSGVVQGVDLNEWADTKRTSAYSIDADRGRILDQNGMILAYDRPTFKLQAIVDEEYSKNLEEPKHVTDPEKTAELLAPLLNMEEASIRERIEEGISNGRFQVEFGNSGKNLTQEKRDAIADLKLPGITFAQESKRYYPNGTFASHVIGFARNEGEKIVGVTGMEKQMAKYLEGEPGQISYKRDKYGIKLLDPEEIITEPDHGENVVLTIDQKIQTFLEDAMTQVDEQYKPEKIMAAVMDPKTGEVLALGNRPSYNPNDIGNVQNWYNDVISYPFEPGSTMKMFTWAAAMEEGVYNPSEAFKSGRYEYIDGKYISDHNGGEGWGSISFDQGFRFSSNVAAAKLAIDKLGPERFLQYLNKFGFNRETGVDLPGELKGRILYEWQSEKVTTSFGQGTTTTPIQLLTAASAIANGGKMMKPYVLSEVVDSESGAKLKESKPEVIDTPISEKTAKQMRELLGTVITGEGATGNHYKLNDYTLGGKTGTAQIPNTEGGGYMTGKDNYIFSFMGMAPVEDPELLIYVAVKQPKLAGNEYGAEPVAHIVKTVMENSLHYLNIRPDKTKDHDVKAIEVPELEGSSVSKAKSQLTKDFEKVTVIGDGTRVASIYPDEGTKVLPGRRIILVTDKPAIPDLTGWSTREVQGLADVLDLKLDVLGSGYAFKQSVKEGANVKKGDYLAVEFKHPSSTEEEVESDQDDPETEQTESEEAQQEDSSEEPS</sequence>
<dbReference type="EC" id="3.4.16.4" evidence="4"/>
<dbReference type="InterPro" id="IPR005311">
    <property type="entry name" value="PBP_dimer"/>
</dbReference>
<dbReference type="SUPFAM" id="SSF56601">
    <property type="entry name" value="beta-lactamase/transpeptidase-like"/>
    <property type="match status" value="1"/>
</dbReference>
<dbReference type="PROSITE" id="PS51178">
    <property type="entry name" value="PASTA"/>
    <property type="match status" value="2"/>
</dbReference>
<dbReference type="CDD" id="cd06575">
    <property type="entry name" value="PASTA_Pbp2x-like_2"/>
    <property type="match status" value="1"/>
</dbReference>
<keyword evidence="10" id="KW-1185">Reference proteome</keyword>
<comment type="caution">
    <text evidence="9">The sequence shown here is derived from an EMBL/GenBank/DDBJ whole genome shotgun (WGS) entry which is preliminary data.</text>
</comment>
<dbReference type="PANTHER" id="PTHR30627:SF26">
    <property type="entry name" value="PENICILLIN-BINDING PROTEIN 2B"/>
    <property type="match status" value="1"/>
</dbReference>
<feature type="domain" description="PASTA" evidence="8">
    <location>
        <begin position="587"/>
        <end position="647"/>
    </location>
</feature>
<evidence type="ECO:0000256" key="5">
    <source>
        <dbReference type="ARBA" id="ARBA00023136"/>
    </source>
</evidence>
<dbReference type="Gene3D" id="3.40.710.10">
    <property type="entry name" value="DD-peptidase/beta-lactamase superfamily"/>
    <property type="match status" value="1"/>
</dbReference>
<feature type="compositionally biased region" description="Acidic residues" evidence="7">
    <location>
        <begin position="707"/>
        <end position="738"/>
    </location>
</feature>
<comment type="pathway">
    <text evidence="2">Cell wall biogenesis; peptidoglycan biosynthesis.</text>
</comment>
<feature type="domain" description="PASTA" evidence="8">
    <location>
        <begin position="648"/>
        <end position="703"/>
    </location>
</feature>
<reference evidence="10" key="1">
    <citation type="journal article" date="2019" name="Int. J. Syst. Evol. Microbiol.">
        <title>The Global Catalogue of Microorganisms (GCM) 10K type strain sequencing project: providing services to taxonomists for standard genome sequencing and annotation.</title>
        <authorList>
            <consortium name="The Broad Institute Genomics Platform"/>
            <consortium name="The Broad Institute Genome Sequencing Center for Infectious Disease"/>
            <person name="Wu L."/>
            <person name="Ma J."/>
        </authorList>
    </citation>
    <scope>NUCLEOTIDE SEQUENCE [LARGE SCALE GENOMIC DNA]</scope>
    <source>
        <strain evidence="10">CCUG 56607</strain>
    </source>
</reference>
<comment type="subcellular location">
    <subcellularLocation>
        <location evidence="1">Membrane</location>
    </subcellularLocation>
</comment>
<dbReference type="SUPFAM" id="SSF54184">
    <property type="entry name" value="Penicillin-binding protein 2x (pbp-2x), c-terminal domain"/>
    <property type="match status" value="2"/>
</dbReference>
<evidence type="ECO:0000256" key="3">
    <source>
        <dbReference type="ARBA" id="ARBA00007171"/>
    </source>
</evidence>
<keyword evidence="5" id="KW-0472">Membrane</keyword>
<comment type="catalytic activity">
    <reaction evidence="6">
        <text>Preferential cleavage: (Ac)2-L-Lys-D-Ala-|-D-Ala. Also transpeptidation of peptidyl-alanyl moieties that are N-acyl substituents of D-alanine.</text>
        <dbReference type="EC" id="3.4.16.4"/>
    </reaction>
</comment>
<dbReference type="PANTHER" id="PTHR30627">
    <property type="entry name" value="PEPTIDOGLYCAN D,D-TRANSPEPTIDASE"/>
    <property type="match status" value="1"/>
</dbReference>
<dbReference type="Gene3D" id="3.30.70.2110">
    <property type="match status" value="1"/>
</dbReference>
<organism evidence="9 10">
    <name type="scientific">Thalassobacillus hwangdonensis</name>
    <dbReference type="NCBI Taxonomy" id="546108"/>
    <lineage>
        <taxon>Bacteria</taxon>
        <taxon>Bacillati</taxon>
        <taxon>Bacillota</taxon>
        <taxon>Bacilli</taxon>
        <taxon>Bacillales</taxon>
        <taxon>Bacillaceae</taxon>
        <taxon>Thalassobacillus</taxon>
    </lineage>
</organism>
<name>A0ABW3KW15_9BACI</name>
<dbReference type="InterPro" id="IPR012338">
    <property type="entry name" value="Beta-lactam/transpept-like"/>
</dbReference>
<evidence type="ECO:0000256" key="6">
    <source>
        <dbReference type="ARBA" id="ARBA00034000"/>
    </source>
</evidence>
<dbReference type="Proteomes" id="UP001596990">
    <property type="component" value="Unassembled WGS sequence"/>
</dbReference>
<evidence type="ECO:0000259" key="8">
    <source>
        <dbReference type="PROSITE" id="PS51178"/>
    </source>
</evidence>
<accession>A0ABW3KW15</accession>
<dbReference type="InterPro" id="IPR005543">
    <property type="entry name" value="PASTA_dom"/>
</dbReference>
<dbReference type="InterPro" id="IPR001460">
    <property type="entry name" value="PCN-bd_Tpept"/>
</dbReference>
<comment type="similarity">
    <text evidence="3">Belongs to the transpeptidase family.</text>
</comment>
<feature type="region of interest" description="Disordered" evidence="7">
    <location>
        <begin position="700"/>
        <end position="738"/>
    </location>
</feature>
<gene>
    <name evidence="9" type="ORF">ACFQ2J_02590</name>
</gene>
<dbReference type="RefSeq" id="WP_386056308.1">
    <property type="nucleotide sequence ID" value="NZ_JBHTKL010000001.1"/>
</dbReference>
<evidence type="ECO:0000256" key="2">
    <source>
        <dbReference type="ARBA" id="ARBA00004752"/>
    </source>
</evidence>
<evidence type="ECO:0000256" key="4">
    <source>
        <dbReference type="ARBA" id="ARBA00012448"/>
    </source>
</evidence>
<dbReference type="Gene3D" id="3.90.1310.10">
    <property type="entry name" value="Penicillin-binding protein 2a (Domain 2)"/>
    <property type="match status" value="1"/>
</dbReference>
<dbReference type="Gene3D" id="2.20.70.70">
    <property type="match status" value="1"/>
</dbReference>
<dbReference type="Pfam" id="PF03793">
    <property type="entry name" value="PASTA"/>
    <property type="match status" value="2"/>
</dbReference>
<dbReference type="SMART" id="SM00740">
    <property type="entry name" value="PASTA"/>
    <property type="match status" value="2"/>
</dbReference>
<proteinExistence type="inferred from homology"/>
<dbReference type="CDD" id="cd06576">
    <property type="entry name" value="PASTA_Pbp2x-like_1"/>
    <property type="match status" value="1"/>
</dbReference>
<dbReference type="Pfam" id="PF03717">
    <property type="entry name" value="PBP_dimer"/>
    <property type="match status" value="1"/>
</dbReference>
<evidence type="ECO:0000256" key="1">
    <source>
        <dbReference type="ARBA" id="ARBA00004370"/>
    </source>
</evidence>
<dbReference type="SUPFAM" id="SSF56519">
    <property type="entry name" value="Penicillin binding protein dimerisation domain"/>
    <property type="match status" value="1"/>
</dbReference>